<protein>
    <submittedName>
        <fullName evidence="1">Uncharacterized protein</fullName>
    </submittedName>
</protein>
<organism evidence="1 2">
    <name type="scientific">Brevundimonas vancanneytii</name>
    <dbReference type="NCBI Taxonomy" id="1325724"/>
    <lineage>
        <taxon>Bacteria</taxon>
        <taxon>Pseudomonadati</taxon>
        <taxon>Pseudomonadota</taxon>
        <taxon>Alphaproteobacteria</taxon>
        <taxon>Caulobacterales</taxon>
        <taxon>Caulobacteraceae</taxon>
        <taxon>Brevundimonas</taxon>
    </lineage>
</organism>
<evidence type="ECO:0000313" key="2">
    <source>
        <dbReference type="Proteomes" id="UP000309952"/>
    </source>
</evidence>
<dbReference type="Proteomes" id="UP000309952">
    <property type="component" value="Chromosome"/>
</dbReference>
<evidence type="ECO:0000313" key="1">
    <source>
        <dbReference type="EMBL" id="VTO17107.1"/>
    </source>
</evidence>
<proteinExistence type="predicted"/>
<sequence>MTDRPISTDAEGRHTADSLRAILIRRPRSALYDYWRDL</sequence>
<dbReference type="AlphaFoldDB" id="A0A4P1K9J9"/>
<gene>
    <name evidence="1" type="ORF">NCTC9239_02312</name>
</gene>
<dbReference type="KEGG" id="bvy:NCTC9239_02312"/>
<reference evidence="1 2" key="1">
    <citation type="submission" date="2019-04" db="EMBL/GenBank/DDBJ databases">
        <authorList>
            <consortium name="Pathogen Informatics"/>
        </authorList>
    </citation>
    <scope>NUCLEOTIDE SEQUENCE [LARGE SCALE GENOMIC DNA]</scope>
    <source>
        <strain evidence="1 2">NCTC9239</strain>
    </source>
</reference>
<dbReference type="EMBL" id="LR588407">
    <property type="protein sequence ID" value="VTO17107.1"/>
    <property type="molecule type" value="Genomic_DNA"/>
</dbReference>
<accession>A0A4P1K9J9</accession>
<name>A0A4P1K9J9_9CAUL</name>
<keyword evidence="2" id="KW-1185">Reference proteome</keyword>